<accession>A0A6M3LWL2</accession>
<name>A0A6M3LWL2_9ZZZZ</name>
<evidence type="ECO:0000313" key="2">
    <source>
        <dbReference type="EMBL" id="QJA99677.1"/>
    </source>
</evidence>
<evidence type="ECO:0000256" key="1">
    <source>
        <dbReference type="SAM" id="MobiDB-lite"/>
    </source>
</evidence>
<reference evidence="2" key="1">
    <citation type="submission" date="2020-03" db="EMBL/GenBank/DDBJ databases">
        <title>The deep terrestrial virosphere.</title>
        <authorList>
            <person name="Holmfeldt K."/>
            <person name="Nilsson E."/>
            <person name="Simone D."/>
            <person name="Lopez-Fernandez M."/>
            <person name="Wu X."/>
            <person name="de Brujin I."/>
            <person name="Lundin D."/>
            <person name="Andersson A."/>
            <person name="Bertilsson S."/>
            <person name="Dopson M."/>
        </authorList>
    </citation>
    <scope>NUCLEOTIDE SEQUENCE</scope>
    <source>
        <strain evidence="2">MM171A00921</strain>
    </source>
</reference>
<dbReference type="SUPFAM" id="SSF46785">
    <property type="entry name" value="Winged helix' DNA-binding domain"/>
    <property type="match status" value="1"/>
</dbReference>
<organism evidence="2">
    <name type="scientific">viral metagenome</name>
    <dbReference type="NCBI Taxonomy" id="1070528"/>
    <lineage>
        <taxon>unclassified sequences</taxon>
        <taxon>metagenomes</taxon>
        <taxon>organismal metagenomes</taxon>
    </lineage>
</organism>
<feature type="region of interest" description="Disordered" evidence="1">
    <location>
        <begin position="346"/>
        <end position="365"/>
    </location>
</feature>
<dbReference type="AlphaFoldDB" id="A0A6M3LWL2"/>
<protein>
    <submittedName>
        <fullName evidence="2">Uncharacterized protein</fullName>
    </submittedName>
</protein>
<dbReference type="EMBL" id="MT143662">
    <property type="protein sequence ID" value="QJA99677.1"/>
    <property type="molecule type" value="Genomic_DNA"/>
</dbReference>
<sequence>MSDRELKNLYDSEAEIRVTYDGEEYVLRFGGREARVSRFSVLGDCVEAAAALSVLDGDAVEAWKAHPGNDADKWDVQPKDVVAAIQGLRSSLEAPSIPRGGYRAEETAVEVGETFTYTGDRPFVGRVQVTALGRPFSRYLKLKFSCGDDDDKCDGCPLNRNVILKFTSGEMDPSAFSSYFDTDNPKDALRVLAERSLKPLCMKWLKSARIEGNEEKAVTPAVVIDRQGTEGQAWFVHGPRCDLKRAPNWITAMGWLCHGKKGRIGVLVEEFTTESEVAVPTDEELADACSTLQRHVNTESDDLKDSAIWRIAEALKRRSQLKGEEIVKGYASDLLTVSSSTWVKTPEGEPQLGATTNELGPTTTAKSQRVRELIAWLGAGRYHAGRMTEAGLTAGAEQIKDLGWILRKGLLPSMDLSLIILDNMPPHNLDRQIEARRNGIVQLASMKSAELWARCRLKLLGNPTQPFDETLHRCVALKVYDSKLIARFAFTVFTYGVSVEERYDPELQTPLDGDEELLEAARTVIRWNMSKERTYTTRPEHWLLIMKLGRRLEEKFGCEDIPLLLRSTPYKLAVVAYPFALLEGYEEPEKRHIQLAYEWLWFCAEDIELDSYVVEWRRSHELSEVEYEEISEKLQEQFLDEVKIHGGTDEETETYRIIEYVAKNDSATRDEVAGFINMVPKTVTEKAQLLKGLGILRSDKNGYHFTAKGVRFLRRWLPERTQVTDVTDVTGPVRTKGLTPALDEFEPLLSRTGGNMNNIDNLKKPAPGGEPSQVRGANAPSDGVGVEVGTEEEPRDAATEGDIKSRVDKLDNLDGRLPVERESLQEKLEKVLSVFTTYPDEALGEDLVLGLLEDPLGIGADDGRRLIGVLLRNGRIFSPRPDYYKLTGGG</sequence>
<gene>
    <name evidence="2" type="ORF">MM171A00921_0009</name>
</gene>
<proteinExistence type="predicted"/>
<feature type="compositionally biased region" description="Polar residues" evidence="1">
    <location>
        <begin position="353"/>
        <end position="365"/>
    </location>
</feature>
<feature type="region of interest" description="Disordered" evidence="1">
    <location>
        <begin position="748"/>
        <end position="801"/>
    </location>
</feature>
<dbReference type="InterPro" id="IPR036390">
    <property type="entry name" value="WH_DNA-bd_sf"/>
</dbReference>